<reference evidence="1" key="1">
    <citation type="submission" date="2020-05" db="EMBL/GenBank/DDBJ databases">
        <authorList>
            <person name="Chiriac C."/>
            <person name="Salcher M."/>
            <person name="Ghai R."/>
            <person name="Kavagutti S V."/>
        </authorList>
    </citation>
    <scope>NUCLEOTIDE SEQUENCE</scope>
</reference>
<evidence type="ECO:0000313" key="1">
    <source>
        <dbReference type="EMBL" id="CAB5216922.1"/>
    </source>
</evidence>
<sequence>MPNTVKISCSCRVCSINAKTLDKCLPLMAMATPQAAAAGTNHALVELAHHPILGSHQNAVIPVEFTYRELLNMQEFIEDFEFDASEATTSQWNRVIKEALAKGWQPNG</sequence>
<accession>A0A6J7WIH5</accession>
<gene>
    <name evidence="1" type="ORF">UFOVP199_10</name>
</gene>
<proteinExistence type="predicted"/>
<protein>
    <submittedName>
        <fullName evidence="1">Uncharacterized protein</fullName>
    </submittedName>
</protein>
<name>A0A6J7WIH5_9CAUD</name>
<organism evidence="1">
    <name type="scientific">uncultured Caudovirales phage</name>
    <dbReference type="NCBI Taxonomy" id="2100421"/>
    <lineage>
        <taxon>Viruses</taxon>
        <taxon>Duplodnaviria</taxon>
        <taxon>Heunggongvirae</taxon>
        <taxon>Uroviricota</taxon>
        <taxon>Caudoviricetes</taxon>
        <taxon>Peduoviridae</taxon>
        <taxon>Maltschvirus</taxon>
        <taxon>Maltschvirus maltsch</taxon>
    </lineage>
</organism>
<dbReference type="EMBL" id="LR798244">
    <property type="protein sequence ID" value="CAB5216922.1"/>
    <property type="molecule type" value="Genomic_DNA"/>
</dbReference>